<reference evidence="1" key="1">
    <citation type="submission" date="2022-11" db="EMBL/GenBank/DDBJ databases">
        <title>Genome Sequence of Boeremia exigua.</title>
        <authorList>
            <person name="Buettner E."/>
        </authorList>
    </citation>
    <scope>NUCLEOTIDE SEQUENCE</scope>
    <source>
        <strain evidence="1">CU02</strain>
    </source>
</reference>
<sequence>MTQVIGPLDRRIARRKRCDRCVERRIKCVGGPPCLNCSRTSRICRTTIKGEPTALVFVHETQTNYSDNVRIHGKGTTTILPRQVSLIQDDNYRAYFFTSFLSQNEFAGISPQFRGSLSSLVHKSPELNDAINAISALHITQNVELASVAEDYHAALLAYSRSVRCLQAKIESKAIVRDPSAMWTTLLLGVFELMRDATGTNWLAHFLHGTSTMLCLQGPRMLMVSGKENEHHQTFFLSARIFEISRALIYTEPTFLAAPKWSAATEAYWIQNPLAWTPKEALFDMLSQFVDLAIRTLSFATEPQSVPQHEQYTTALSLAQEGLDLESALSTWYIAFSSWAPGDANKPDCEAETRMAQVYYYTISIYLDGIFSYHAPFTIPSAPACPTLDRIVVESYVDSILALSQSLLAGGCAGILLFFPLRVAGARAWDFRTRMDILRILNVIVQRGFAVAQSFVDDLSDLWGLQ</sequence>
<keyword evidence="2" id="KW-1185">Reference proteome</keyword>
<dbReference type="EMBL" id="JAPHNI010000377">
    <property type="protein sequence ID" value="KAJ8111760.1"/>
    <property type="molecule type" value="Genomic_DNA"/>
</dbReference>
<organism evidence="1 2">
    <name type="scientific">Boeremia exigua</name>
    <dbReference type="NCBI Taxonomy" id="749465"/>
    <lineage>
        <taxon>Eukaryota</taxon>
        <taxon>Fungi</taxon>
        <taxon>Dikarya</taxon>
        <taxon>Ascomycota</taxon>
        <taxon>Pezizomycotina</taxon>
        <taxon>Dothideomycetes</taxon>
        <taxon>Pleosporomycetidae</taxon>
        <taxon>Pleosporales</taxon>
        <taxon>Pleosporineae</taxon>
        <taxon>Didymellaceae</taxon>
        <taxon>Boeremia</taxon>
    </lineage>
</organism>
<name>A0ACC2I9B5_9PLEO</name>
<proteinExistence type="predicted"/>
<accession>A0ACC2I9B5</accession>
<evidence type="ECO:0000313" key="2">
    <source>
        <dbReference type="Proteomes" id="UP001153331"/>
    </source>
</evidence>
<comment type="caution">
    <text evidence="1">The sequence shown here is derived from an EMBL/GenBank/DDBJ whole genome shotgun (WGS) entry which is preliminary data.</text>
</comment>
<protein>
    <submittedName>
        <fullName evidence="1">Uncharacterized protein</fullName>
    </submittedName>
</protein>
<dbReference type="Proteomes" id="UP001153331">
    <property type="component" value="Unassembled WGS sequence"/>
</dbReference>
<evidence type="ECO:0000313" key="1">
    <source>
        <dbReference type="EMBL" id="KAJ8111760.1"/>
    </source>
</evidence>
<gene>
    <name evidence="1" type="ORF">OPT61_g5723</name>
</gene>